<keyword evidence="3" id="KW-1185">Reference proteome</keyword>
<reference evidence="2" key="1">
    <citation type="submission" date="2025-08" db="UniProtKB">
        <authorList>
            <consortium name="Ensembl"/>
        </authorList>
    </citation>
    <scope>IDENTIFICATION</scope>
</reference>
<dbReference type="Pfam" id="PF04300">
    <property type="entry name" value="FBA"/>
    <property type="match status" value="1"/>
</dbReference>
<dbReference type="Ensembl" id="ENSHCOT00000000149.1">
    <property type="protein sequence ID" value="ENSHCOP00000008529.1"/>
    <property type="gene ID" value="ENSHCOG00000010793.1"/>
</dbReference>
<name>A0A3Q3DCJ6_HIPCM</name>
<dbReference type="GO" id="GO:0019005">
    <property type="term" value="C:SCF ubiquitin ligase complex"/>
    <property type="evidence" value="ECO:0007669"/>
    <property type="project" value="TreeGrafter"/>
</dbReference>
<dbReference type="Gene3D" id="2.60.120.260">
    <property type="entry name" value="Galactose-binding domain-like"/>
    <property type="match status" value="1"/>
</dbReference>
<dbReference type="Proteomes" id="UP000264820">
    <property type="component" value="Unplaced"/>
</dbReference>
<dbReference type="GO" id="GO:0031146">
    <property type="term" value="P:SCF-dependent proteasomal ubiquitin-dependent protein catabolic process"/>
    <property type="evidence" value="ECO:0007669"/>
    <property type="project" value="TreeGrafter"/>
</dbReference>
<evidence type="ECO:0000313" key="2">
    <source>
        <dbReference type="Ensembl" id="ENSHCOP00000008529.1"/>
    </source>
</evidence>
<protein>
    <recommendedName>
        <fullName evidence="1">FBA domain-containing protein</fullName>
    </recommendedName>
</protein>
<evidence type="ECO:0000313" key="3">
    <source>
        <dbReference type="Proteomes" id="UP000264820"/>
    </source>
</evidence>
<dbReference type="PROSITE" id="PS51114">
    <property type="entry name" value="FBA"/>
    <property type="match status" value="1"/>
</dbReference>
<dbReference type="InterPro" id="IPR039752">
    <property type="entry name" value="F-box_only"/>
</dbReference>
<dbReference type="PANTHER" id="PTHR12125:SF11">
    <property type="entry name" value="F-BOX ONLY PROTEIN 2"/>
    <property type="match status" value="1"/>
</dbReference>
<dbReference type="SUPFAM" id="SSF49785">
    <property type="entry name" value="Galactose-binding domain-like"/>
    <property type="match status" value="1"/>
</dbReference>
<dbReference type="GO" id="GO:0006516">
    <property type="term" value="P:glycoprotein catabolic process"/>
    <property type="evidence" value="ECO:0007669"/>
    <property type="project" value="TreeGrafter"/>
</dbReference>
<dbReference type="GO" id="GO:0005737">
    <property type="term" value="C:cytoplasm"/>
    <property type="evidence" value="ECO:0007669"/>
    <property type="project" value="TreeGrafter"/>
</dbReference>
<evidence type="ECO:0000259" key="1">
    <source>
        <dbReference type="PROSITE" id="PS51114"/>
    </source>
</evidence>
<dbReference type="SMART" id="SM01198">
    <property type="entry name" value="FBA"/>
    <property type="match status" value="1"/>
</dbReference>
<dbReference type="OMA" id="WHLIEHV"/>
<accession>A0A3Q3DCJ6</accession>
<organism evidence="2 3">
    <name type="scientific">Hippocampus comes</name>
    <name type="common">Tiger tail seahorse</name>
    <dbReference type="NCBI Taxonomy" id="109280"/>
    <lineage>
        <taxon>Eukaryota</taxon>
        <taxon>Metazoa</taxon>
        <taxon>Chordata</taxon>
        <taxon>Craniata</taxon>
        <taxon>Vertebrata</taxon>
        <taxon>Euteleostomi</taxon>
        <taxon>Actinopterygii</taxon>
        <taxon>Neopterygii</taxon>
        <taxon>Teleostei</taxon>
        <taxon>Neoteleostei</taxon>
        <taxon>Acanthomorphata</taxon>
        <taxon>Syngnathiaria</taxon>
        <taxon>Syngnathiformes</taxon>
        <taxon>Syngnathoidei</taxon>
        <taxon>Syngnathidae</taxon>
        <taxon>Hippocampus</taxon>
    </lineage>
</organism>
<feature type="domain" description="FBA" evidence="1">
    <location>
        <begin position="1"/>
        <end position="97"/>
    </location>
</feature>
<dbReference type="InterPro" id="IPR008979">
    <property type="entry name" value="Galactose-bd-like_sf"/>
</dbReference>
<dbReference type="GO" id="GO:0036503">
    <property type="term" value="P:ERAD pathway"/>
    <property type="evidence" value="ECO:0007669"/>
    <property type="project" value="TreeGrafter"/>
</dbReference>
<dbReference type="InterPro" id="IPR007397">
    <property type="entry name" value="F-box-assoc_dom"/>
</dbReference>
<reference evidence="2" key="2">
    <citation type="submission" date="2025-09" db="UniProtKB">
        <authorList>
            <consortium name="Ensembl"/>
        </authorList>
    </citation>
    <scope>IDENTIFICATION</scope>
</reference>
<dbReference type="GO" id="GO:0061630">
    <property type="term" value="F:ubiquitin protein ligase activity"/>
    <property type="evidence" value="ECO:0007669"/>
    <property type="project" value="TreeGrafter"/>
</dbReference>
<sequence length="100" mass="11487">MIAKSRRYCGRQDCGCTYQITACLLDENHVVLQEFRPEPVTLDPDVVTLCHLQVSHTFSEYGAGLRFISFEHGGQDTKYWEGWFGVRVTGSSNVQWFPRL</sequence>
<dbReference type="AlphaFoldDB" id="A0A3Q3DCJ6"/>
<proteinExistence type="predicted"/>
<dbReference type="PANTHER" id="PTHR12125">
    <property type="entry name" value="F-BOX ONLY PROTEIN 6-LIKE PROTEIN"/>
    <property type="match status" value="1"/>
</dbReference>
<dbReference type="GeneTree" id="ENSGT00940000159408"/>
<dbReference type="STRING" id="109280.ENSHCOP00000008529"/>